<dbReference type="InterPro" id="IPR003812">
    <property type="entry name" value="Fido"/>
</dbReference>
<dbReference type="Pfam" id="PF02661">
    <property type="entry name" value="Fic"/>
    <property type="match status" value="1"/>
</dbReference>
<dbReference type="PANTHER" id="PTHR33568">
    <property type="entry name" value="DNA POLYMERASE"/>
    <property type="match status" value="1"/>
</dbReference>
<dbReference type="Gene3D" id="1.10.3290.10">
    <property type="entry name" value="Fido-like domain"/>
    <property type="match status" value="1"/>
</dbReference>
<evidence type="ECO:0000256" key="7">
    <source>
        <dbReference type="ARBA" id="ARBA00023125"/>
    </source>
</evidence>
<comment type="caution">
    <text evidence="11">The sequence shown here is derived from an EMBL/GenBank/DDBJ whole genome shotgun (WGS) entry which is preliminary data.</text>
</comment>
<organism evidence="11 12">
    <name type="scientific">Heterodera trifolii</name>
    <dbReference type="NCBI Taxonomy" id="157864"/>
    <lineage>
        <taxon>Eukaryota</taxon>
        <taxon>Metazoa</taxon>
        <taxon>Ecdysozoa</taxon>
        <taxon>Nematoda</taxon>
        <taxon>Chromadorea</taxon>
        <taxon>Rhabditida</taxon>
        <taxon>Tylenchina</taxon>
        <taxon>Tylenchomorpha</taxon>
        <taxon>Tylenchoidea</taxon>
        <taxon>Heteroderidae</taxon>
        <taxon>Heteroderinae</taxon>
        <taxon>Heterodera</taxon>
    </lineage>
</organism>
<evidence type="ECO:0000256" key="4">
    <source>
        <dbReference type="ARBA" id="ARBA00022695"/>
    </source>
</evidence>
<dbReference type="PROSITE" id="PS51459">
    <property type="entry name" value="FIDO"/>
    <property type="match status" value="1"/>
</dbReference>
<evidence type="ECO:0000256" key="2">
    <source>
        <dbReference type="ARBA" id="ARBA00012417"/>
    </source>
</evidence>
<dbReference type="GO" id="GO:0006260">
    <property type="term" value="P:DNA replication"/>
    <property type="evidence" value="ECO:0007669"/>
    <property type="project" value="UniProtKB-KW"/>
</dbReference>
<sequence length="2178" mass="251778">MKRSSSTQASSSFKKSQLNKCIRKIDQFTSKSLKHHFIRSKSKFIIDEVDKCADPAAELRACIHHSIEEAISDGQDILGGANKVGVIISSQLLDQGDIIMPITSITSNIVDAVFNQFCKVEQSKAKYVNLYGAPFIVNITVLNTDGLPHRRTTKGSAPPIFSSQSHIFKINNNDNYCLFYALELMRYYSLYKRGIITENRWRWINNNQTTVLRQKVQLLLRDAGIPTTEPEYDAEIYIHQVQGLWSTKYPGEYKIFIFNDYQTRPITKSDVNDYLFPILLYHHDKHFDGIKTISKFFNKNYYCLSCESVYERKSRHSMKCTSLCHGCREVGVDYPCEPQQSYFKKCLHCNNNFYNKDCYERHLHKDLCSKFQRCEECGVIYNVKVHGNVGHQCGEKFCRLCKQFHVKEEEDGENPCKSCFIQPLKLHKIKPYRIIAYDFEATQDKKVGNRFEHEVNFAAATIICTECINNGEWKNSLHGKKCSICGPHRTISFSPFDYTETTVDQKIITQNPLRDFVGWLLFDHNKKYSTVAFAHFGGRYDMTMIIKEVLAQGIHNPEIIKQGNRLYELKIKDNEHCPLTTLHDSYNLMPIKLSGLIKSFGLKIQDKQHFPHMFNKLSNYDNVLPHLPPREDYCPNQMKKADLQNFDDWYNNNLHQKFDLKEKLPEYCCNDVHILTHALVELRREFKQLTQRNGKHGGIDILWQAMTIASACVKNYALNHLKPNSLAIVPEKGYTPQQNQSALAIKYLDWYSHINNVNIQTAHSRYGEYVFKREGQVYQVDGYVKGTNGRRDKIIEVNGCLWHGCEECFEEMDEETRMPNGKTLGQLREREVRKHEILSRYVDLEVVWEHEINEQLKKDTAMREFFDDWKDRSPIKIRDAFHGGRTGPMKLIHTAKPGQKISYKDFTSLYPWTNFSTDYPLGHPKIISFPVNEQTVNWRSPSDNPYKGLLKVLLLPPNSNINVAVMPIKFDERLLFPLCEKCAKQITAKYPNGLKDNDYSCPHFNPNDRAFVSTCTHLELNVALEAGYTVRKLFHVLQYDQWSNNVFKSYVSEMMALKIHATGFPSWCESEEQKSEYIEECWGKFAIKLDKEKMKSEPGKRYIAKLCLNSLWGRFSMRNLLSKAIIDNDESLIHQYTEDKKIELIDLEMMDEDNDVFMLTYKPKEEFVDENKYSNVVISLYTTSMARLYLYEVLKKVANTPGCEILYFDTDSIIYVHPEDNDPLPTGKGHLGELTDEKPDHNILEFISAGCKNYGLKLQRKDNGGIEYDLKIRGFTLDEQTVQKIHYDTVKDQILRYGSDDPADPIIVTYPHFIRPNLIQGKVFTHSLTKHYQPIFTKGHPSEMKVEELFIIVMRSLVSEYWIGDRRKTLKSVVGQVIEQEAEIKSSVKPLKENDLEKTERKPTHTAYNLLDHQRFFWKLARPKFAVINFLCPGCRRINYKHKDQFKLMGEDEFHFTQELRRFLKLRKEAEDKPVKVELTDGSLMVFNPRHREKDRKIPTQIVKEEGEELDETGSMPAFEDPYTTAEESDAEQTTSTPKMRPLIRPMRLGTNKIPEEYERTSYEQNKDYVEPFFDSYPTDYWEHIHKKYEGLQDDYKKIRELREQQQFLTDEQKKQSIQDEIDQLRRLIDYRRKRFAALEYEAKKRDTKQQPVALALTHADVLKERIGKIEGATISTTTTTTTGEETKTHGKSLVELIEQVQKERDESKTKTEAYLDAELSYSKNVKESDLQASGYYVDSENQDGTDSTQQGFELRRKLFSQSQTTLEVVDGLALDIQKKLENKEAKYAHKKTLIKSTFISENRTEYNGTLFTGQLPKRVILGMVENAAYVGNQKKSPFNFKPFDIRSVTLMANGKQWPAAPFELNFNKNLYTRAFHEMNEALGMASSTDSNGISLEKYRKALVANNDPSNKEGSHWVAMFIVDDKTVYYFDSFGRIPNRLAFELRSDQQLVLSLSPACAEMAPAGAQMAHTSAQMTWSQQQAQEMVSASEEEGADQTDTLSAFGDDEILMTELLDEVPPFDLINQGIVDTIHLRIMARHGVLGGNIRTVDVRVVDEHGNSIYTPPPAAHVPQLLEQFIQDVNSAIGQASIGLMEARVVAAWAHYQLVAIHPYRNGNGRSARVLMSAILRRFHLPPLVLEPDARRNYDAYLQEANNGDVSTFVNFLVFQQQSSSERMQ</sequence>
<comment type="catalytic activity">
    <reaction evidence="8">
        <text>DNA(n) + a 2'-deoxyribonucleoside 5'-triphosphate = DNA(n+1) + diphosphate</text>
        <dbReference type="Rhea" id="RHEA:22508"/>
        <dbReference type="Rhea" id="RHEA-COMP:17339"/>
        <dbReference type="Rhea" id="RHEA-COMP:17340"/>
        <dbReference type="ChEBI" id="CHEBI:33019"/>
        <dbReference type="ChEBI" id="CHEBI:61560"/>
        <dbReference type="ChEBI" id="CHEBI:173112"/>
        <dbReference type="EC" id="2.7.7.7"/>
    </reaction>
</comment>
<evidence type="ECO:0000256" key="3">
    <source>
        <dbReference type="ARBA" id="ARBA00022679"/>
    </source>
</evidence>
<evidence type="ECO:0000256" key="1">
    <source>
        <dbReference type="ARBA" id="ARBA00005755"/>
    </source>
</evidence>
<dbReference type="Proteomes" id="UP001620626">
    <property type="component" value="Unassembled WGS sequence"/>
</dbReference>
<evidence type="ECO:0000256" key="6">
    <source>
        <dbReference type="ARBA" id="ARBA00022932"/>
    </source>
</evidence>
<dbReference type="SUPFAM" id="SSF140931">
    <property type="entry name" value="Fic-like"/>
    <property type="match status" value="1"/>
</dbReference>
<dbReference type="Gene3D" id="3.30.420.10">
    <property type="entry name" value="Ribonuclease H-like superfamily/Ribonuclease H"/>
    <property type="match status" value="1"/>
</dbReference>
<dbReference type="GO" id="GO:0003677">
    <property type="term" value="F:DNA binding"/>
    <property type="evidence" value="ECO:0007669"/>
    <property type="project" value="UniProtKB-KW"/>
</dbReference>
<dbReference type="SUPFAM" id="SSF53098">
    <property type="entry name" value="Ribonuclease H-like"/>
    <property type="match status" value="1"/>
</dbReference>
<keyword evidence="3" id="KW-0808">Transferase</keyword>
<evidence type="ECO:0000313" key="12">
    <source>
        <dbReference type="Proteomes" id="UP001620626"/>
    </source>
</evidence>
<dbReference type="InterPro" id="IPR023211">
    <property type="entry name" value="DNA_pol_palm_dom_sf"/>
</dbReference>
<proteinExistence type="inferred from homology"/>
<dbReference type="Gene3D" id="3.90.1600.10">
    <property type="entry name" value="Palm domain of DNA polymerase"/>
    <property type="match status" value="1"/>
</dbReference>
<evidence type="ECO:0000259" key="10">
    <source>
        <dbReference type="PROSITE" id="PS51459"/>
    </source>
</evidence>
<keyword evidence="7" id="KW-0238">DNA-binding</keyword>
<feature type="domain" description="Fido" evidence="10">
    <location>
        <begin position="2024"/>
        <end position="2168"/>
    </location>
</feature>
<dbReference type="PANTHER" id="PTHR33568:SF3">
    <property type="entry name" value="DNA-DIRECTED DNA POLYMERASE"/>
    <property type="match status" value="1"/>
</dbReference>
<feature type="region of interest" description="Disordered" evidence="9">
    <location>
        <begin position="1506"/>
        <end position="1538"/>
    </location>
</feature>
<dbReference type="Gene3D" id="3.40.395.10">
    <property type="entry name" value="Adenoviral Proteinase, Chain A"/>
    <property type="match status" value="1"/>
</dbReference>
<evidence type="ECO:0000256" key="8">
    <source>
        <dbReference type="ARBA" id="ARBA00049244"/>
    </source>
</evidence>
<dbReference type="Pfam" id="PF03175">
    <property type="entry name" value="DNA_pol_B_2"/>
    <property type="match status" value="2"/>
</dbReference>
<dbReference type="GO" id="GO:0042575">
    <property type="term" value="C:DNA polymerase complex"/>
    <property type="evidence" value="ECO:0007669"/>
    <property type="project" value="UniProtKB-ARBA"/>
</dbReference>
<dbReference type="EMBL" id="JBICBT010000662">
    <property type="protein sequence ID" value="KAL3106098.1"/>
    <property type="molecule type" value="Genomic_DNA"/>
</dbReference>
<keyword evidence="4" id="KW-0548">Nucleotidyltransferase</keyword>
<evidence type="ECO:0000256" key="5">
    <source>
        <dbReference type="ARBA" id="ARBA00022705"/>
    </source>
</evidence>
<dbReference type="Gene3D" id="1.10.287.690">
    <property type="entry name" value="Helix hairpin bin"/>
    <property type="match status" value="1"/>
</dbReference>
<protein>
    <recommendedName>
        <fullName evidence="2">DNA-directed DNA polymerase</fullName>
        <ecNumber evidence="2">2.7.7.7</ecNumber>
    </recommendedName>
</protein>
<accession>A0ABD2KT71</accession>
<gene>
    <name evidence="11" type="ORF">niasHT_030385</name>
</gene>
<comment type="similarity">
    <text evidence="1">Belongs to the DNA polymerase type-B family.</text>
</comment>
<dbReference type="InterPro" id="IPR004868">
    <property type="entry name" value="DNA-dir_DNA_pol_B_mt/vir"/>
</dbReference>
<dbReference type="InterPro" id="IPR012337">
    <property type="entry name" value="RNaseH-like_sf"/>
</dbReference>
<keyword evidence="12" id="KW-1185">Reference proteome</keyword>
<name>A0ABD2KT71_9BILA</name>
<evidence type="ECO:0000313" key="11">
    <source>
        <dbReference type="EMBL" id="KAL3106098.1"/>
    </source>
</evidence>
<dbReference type="InterPro" id="IPR036597">
    <property type="entry name" value="Fido-like_dom_sf"/>
</dbReference>
<evidence type="ECO:0000256" key="9">
    <source>
        <dbReference type="SAM" id="MobiDB-lite"/>
    </source>
</evidence>
<dbReference type="GO" id="GO:0003887">
    <property type="term" value="F:DNA-directed DNA polymerase activity"/>
    <property type="evidence" value="ECO:0007669"/>
    <property type="project" value="UniProtKB-KW"/>
</dbReference>
<dbReference type="SUPFAM" id="SSF56672">
    <property type="entry name" value="DNA/RNA polymerases"/>
    <property type="match status" value="1"/>
</dbReference>
<dbReference type="Gene3D" id="3.40.960.10">
    <property type="entry name" value="VSR Endonuclease"/>
    <property type="match status" value="1"/>
</dbReference>
<dbReference type="InterPro" id="IPR036397">
    <property type="entry name" value="RNaseH_sf"/>
</dbReference>
<keyword evidence="6" id="KW-0239">DNA-directed DNA polymerase</keyword>
<dbReference type="EC" id="2.7.7.7" evidence="2"/>
<dbReference type="InterPro" id="IPR043502">
    <property type="entry name" value="DNA/RNA_pol_sf"/>
</dbReference>
<reference evidence="11 12" key="1">
    <citation type="submission" date="2024-10" db="EMBL/GenBank/DDBJ databases">
        <authorList>
            <person name="Kim D."/>
        </authorList>
    </citation>
    <scope>NUCLEOTIDE SEQUENCE [LARGE SCALE GENOMIC DNA]</scope>
    <source>
        <strain evidence="11">BH-2024</strain>
    </source>
</reference>
<keyword evidence="5" id="KW-0235">DNA replication</keyword>